<dbReference type="GO" id="GO:0005886">
    <property type="term" value="C:plasma membrane"/>
    <property type="evidence" value="ECO:0007669"/>
    <property type="project" value="TreeGrafter"/>
</dbReference>
<feature type="transmembrane region" description="Helical" evidence="1">
    <location>
        <begin position="277"/>
        <end position="300"/>
    </location>
</feature>
<evidence type="ECO:0000313" key="3">
    <source>
        <dbReference type="Proteomes" id="UP000321085"/>
    </source>
</evidence>
<dbReference type="PANTHER" id="PTHR18640">
    <property type="entry name" value="SOLUTE CARRIER FAMILY 10 MEMBER 7"/>
    <property type="match status" value="1"/>
</dbReference>
<name>A0A512BKB8_9HYPH</name>
<feature type="transmembrane region" description="Helical" evidence="1">
    <location>
        <begin position="234"/>
        <end position="256"/>
    </location>
</feature>
<organism evidence="2 3">
    <name type="scientific">Microvirga aerophila</name>
    <dbReference type="NCBI Taxonomy" id="670291"/>
    <lineage>
        <taxon>Bacteria</taxon>
        <taxon>Pseudomonadati</taxon>
        <taxon>Pseudomonadota</taxon>
        <taxon>Alphaproteobacteria</taxon>
        <taxon>Hyphomicrobiales</taxon>
        <taxon>Methylobacteriaceae</taxon>
        <taxon>Microvirga</taxon>
    </lineage>
</organism>
<evidence type="ECO:0000256" key="1">
    <source>
        <dbReference type="SAM" id="Phobius"/>
    </source>
</evidence>
<feature type="transmembrane region" description="Helical" evidence="1">
    <location>
        <begin position="162"/>
        <end position="182"/>
    </location>
</feature>
<dbReference type="Gene3D" id="1.20.1530.20">
    <property type="match status" value="1"/>
</dbReference>
<reference evidence="2 3" key="1">
    <citation type="submission" date="2019-07" db="EMBL/GenBank/DDBJ databases">
        <title>Whole genome shotgun sequence of Microvirga aerophila NBRC 106136.</title>
        <authorList>
            <person name="Hosoyama A."/>
            <person name="Uohara A."/>
            <person name="Ohji S."/>
            <person name="Ichikawa N."/>
        </authorList>
    </citation>
    <scope>NUCLEOTIDE SEQUENCE [LARGE SCALE GENOMIC DNA]</scope>
    <source>
        <strain evidence="2 3">NBRC 106136</strain>
    </source>
</reference>
<protein>
    <submittedName>
        <fullName evidence="2">Bile acid:sodium symporter</fullName>
    </submittedName>
</protein>
<gene>
    <name evidence="2" type="ORF">MAE02_01070</name>
</gene>
<keyword evidence="1" id="KW-1133">Transmembrane helix</keyword>
<feature type="transmembrane region" description="Helical" evidence="1">
    <location>
        <begin position="12"/>
        <end position="29"/>
    </location>
</feature>
<dbReference type="OrthoDB" id="9792271at2"/>
<feature type="transmembrane region" description="Helical" evidence="1">
    <location>
        <begin position="126"/>
        <end position="150"/>
    </location>
</feature>
<feature type="transmembrane region" description="Helical" evidence="1">
    <location>
        <begin position="95"/>
        <end position="114"/>
    </location>
</feature>
<feature type="transmembrane region" description="Helical" evidence="1">
    <location>
        <begin position="203"/>
        <end position="222"/>
    </location>
</feature>
<dbReference type="AlphaFoldDB" id="A0A512BKB8"/>
<dbReference type="InterPro" id="IPR038770">
    <property type="entry name" value="Na+/solute_symporter_sf"/>
</dbReference>
<dbReference type="InterPro" id="IPR016833">
    <property type="entry name" value="Put_Na-Bile_cotransptr"/>
</dbReference>
<accession>A0A512BKB8</accession>
<dbReference type="PIRSF" id="PIRSF026166">
    <property type="entry name" value="UCP026166"/>
    <property type="match status" value="1"/>
</dbReference>
<dbReference type="RefSeq" id="WP_114184317.1">
    <property type="nucleotide sequence ID" value="NZ_BJYU01000001.1"/>
</dbReference>
<keyword evidence="1" id="KW-0812">Transmembrane</keyword>
<dbReference type="Proteomes" id="UP000321085">
    <property type="component" value="Unassembled WGS sequence"/>
</dbReference>
<dbReference type="PANTHER" id="PTHR18640:SF5">
    <property type="entry name" value="SODIUM_BILE ACID COTRANSPORTER 7"/>
    <property type="match status" value="1"/>
</dbReference>
<keyword evidence="3" id="KW-1185">Reference proteome</keyword>
<sequence length="327" mass="34514">MTLLSHLRPDRFTLALLASAIGATLMPATGAAAPVLKIVIAGSIALLFFLQGARLPREAIVGGIVHWRLHLTVFAATFILFPLLGLLLSKSLQPILAPGIALGILYLCLLPSTIQSSITFTSIAHGNVAAAVCSASASNVLGVFLTPLLMSFLMNTQGGVPLSAIGSVVMQLLVPFIVGHLARPWIGQWVERHRTVTGIVDRGAILLVVYYAFGEAVLNGLWHQLSARDLAVLIVLNCVLLATVLFVVTGASRLFGFSRPDEIAIVFCGSKKSLGSGVPIASILFPAAMIGVVILPLMLFHQIQLVVCAVLARAYASRAEAASARRS</sequence>
<evidence type="ECO:0000313" key="2">
    <source>
        <dbReference type="EMBL" id="GEO12411.1"/>
    </source>
</evidence>
<dbReference type="EMBL" id="BJYU01000001">
    <property type="protein sequence ID" value="GEO12411.1"/>
    <property type="molecule type" value="Genomic_DNA"/>
</dbReference>
<feature type="transmembrane region" description="Helical" evidence="1">
    <location>
        <begin position="67"/>
        <end position="89"/>
    </location>
</feature>
<keyword evidence="1" id="KW-0472">Membrane</keyword>
<dbReference type="Pfam" id="PF13593">
    <property type="entry name" value="SBF_like"/>
    <property type="match status" value="1"/>
</dbReference>
<comment type="caution">
    <text evidence="2">The sequence shown here is derived from an EMBL/GenBank/DDBJ whole genome shotgun (WGS) entry which is preliminary data.</text>
</comment>
<proteinExistence type="predicted"/>
<feature type="transmembrane region" description="Helical" evidence="1">
    <location>
        <begin position="35"/>
        <end position="55"/>
    </location>
</feature>